<dbReference type="GO" id="GO:0004521">
    <property type="term" value="F:RNA endonuclease activity"/>
    <property type="evidence" value="ECO:0007669"/>
    <property type="project" value="InterPro"/>
</dbReference>
<dbReference type="InterPro" id="IPR029060">
    <property type="entry name" value="PIN-like_dom_sf"/>
</dbReference>
<dbReference type="SUPFAM" id="SSF88723">
    <property type="entry name" value="PIN domain-like"/>
    <property type="match status" value="1"/>
</dbReference>
<name>A0A1F7UWI9_9BACT</name>
<dbReference type="STRING" id="1802401.A3B21_05190"/>
<protein>
    <recommendedName>
        <fullName evidence="1">PIN domain-containing protein</fullName>
    </recommendedName>
</protein>
<gene>
    <name evidence="2" type="ORF">A3B21_05190</name>
</gene>
<organism evidence="2 3">
    <name type="scientific">Candidatus Uhrbacteria bacterium RIFCSPLOWO2_01_FULL_47_24</name>
    <dbReference type="NCBI Taxonomy" id="1802401"/>
    <lineage>
        <taxon>Bacteria</taxon>
        <taxon>Candidatus Uhriibacteriota</taxon>
    </lineage>
</organism>
<sequence length="134" mass="15337">MNVFVDSSFYISLLRQDDRNHTRAKEALEDAAKQSAVFYTSQYVVDETATVLSMRVSKASAIAFLNAAEEEDFPIILGVDEEVRRQGYTIFRETKDKDISMVDCYCAALMKKHAISKCLTFDRQFKQLGFKIIE</sequence>
<accession>A0A1F7UWI9</accession>
<dbReference type="AlphaFoldDB" id="A0A1F7UWI9"/>
<dbReference type="Gene3D" id="3.40.50.1010">
    <property type="entry name" value="5'-nuclease"/>
    <property type="match status" value="1"/>
</dbReference>
<dbReference type="PANTHER" id="PTHR42188">
    <property type="entry name" value="23S RRNA-SPECIFIC ENDONUCLEASE VAPC20"/>
    <property type="match status" value="1"/>
</dbReference>
<dbReference type="Proteomes" id="UP000176897">
    <property type="component" value="Unassembled WGS sequence"/>
</dbReference>
<dbReference type="GO" id="GO:0016075">
    <property type="term" value="P:rRNA catabolic process"/>
    <property type="evidence" value="ECO:0007669"/>
    <property type="project" value="TreeGrafter"/>
</dbReference>
<dbReference type="PANTHER" id="PTHR42188:SF1">
    <property type="entry name" value="23S RRNA-SPECIFIC ENDONUCLEASE VAPC20"/>
    <property type="match status" value="1"/>
</dbReference>
<reference evidence="2 3" key="1">
    <citation type="journal article" date="2016" name="Nat. Commun.">
        <title>Thousands of microbial genomes shed light on interconnected biogeochemical processes in an aquifer system.</title>
        <authorList>
            <person name="Anantharaman K."/>
            <person name="Brown C.T."/>
            <person name="Hug L.A."/>
            <person name="Sharon I."/>
            <person name="Castelle C.J."/>
            <person name="Probst A.J."/>
            <person name="Thomas B.C."/>
            <person name="Singh A."/>
            <person name="Wilkins M.J."/>
            <person name="Karaoz U."/>
            <person name="Brodie E.L."/>
            <person name="Williams K.H."/>
            <person name="Hubbard S.S."/>
            <person name="Banfield J.F."/>
        </authorList>
    </citation>
    <scope>NUCLEOTIDE SEQUENCE [LARGE SCALE GENOMIC DNA]</scope>
</reference>
<evidence type="ECO:0000259" key="1">
    <source>
        <dbReference type="Pfam" id="PF01850"/>
    </source>
</evidence>
<comment type="caution">
    <text evidence="2">The sequence shown here is derived from an EMBL/GenBank/DDBJ whole genome shotgun (WGS) entry which is preliminary data.</text>
</comment>
<evidence type="ECO:0000313" key="2">
    <source>
        <dbReference type="EMBL" id="OGL82078.1"/>
    </source>
</evidence>
<dbReference type="InterPro" id="IPR039018">
    <property type="entry name" value="VapC20-like"/>
</dbReference>
<proteinExistence type="predicted"/>
<dbReference type="Pfam" id="PF01850">
    <property type="entry name" value="PIN"/>
    <property type="match status" value="1"/>
</dbReference>
<dbReference type="EMBL" id="MGEJ01000001">
    <property type="protein sequence ID" value="OGL82078.1"/>
    <property type="molecule type" value="Genomic_DNA"/>
</dbReference>
<dbReference type="InterPro" id="IPR002716">
    <property type="entry name" value="PIN_dom"/>
</dbReference>
<feature type="domain" description="PIN" evidence="1">
    <location>
        <begin position="3"/>
        <end position="130"/>
    </location>
</feature>
<evidence type="ECO:0000313" key="3">
    <source>
        <dbReference type="Proteomes" id="UP000176897"/>
    </source>
</evidence>